<feature type="domain" description="Phosphoribosyltransferase" evidence="1">
    <location>
        <begin position="69"/>
        <end position="170"/>
    </location>
</feature>
<reference evidence="2 3" key="1">
    <citation type="submission" date="2020-08" db="EMBL/GenBank/DDBJ databases">
        <title>Edaphobacter telluris sp. nov. and Acidobacterium dinghuensis sp. nov., two acidobacteria isolated from forest soil.</title>
        <authorList>
            <person name="Fu J."/>
            <person name="Qiu L."/>
        </authorList>
    </citation>
    <scope>NUCLEOTIDE SEQUENCE [LARGE SCALE GENOMIC DNA]</scope>
    <source>
        <strain evidence="2">4Y35</strain>
    </source>
</reference>
<dbReference type="Gene3D" id="3.30.1310.20">
    <property type="entry name" value="PRTase-like"/>
    <property type="match status" value="1"/>
</dbReference>
<keyword evidence="3" id="KW-1185">Reference proteome</keyword>
<dbReference type="RefSeq" id="WP_186743997.1">
    <property type="nucleotide sequence ID" value="NZ_CP060394.1"/>
</dbReference>
<dbReference type="KEGG" id="adin:H7849_02890"/>
<accession>A0A7G8BK80</accession>
<dbReference type="InterPro" id="IPR000836">
    <property type="entry name" value="PRTase_dom"/>
</dbReference>
<dbReference type="Proteomes" id="UP000515312">
    <property type="component" value="Chromosome"/>
</dbReference>
<organism evidence="2 3">
    <name type="scientific">Alloacidobacterium dinghuense</name>
    <dbReference type="NCBI Taxonomy" id="2763107"/>
    <lineage>
        <taxon>Bacteria</taxon>
        <taxon>Pseudomonadati</taxon>
        <taxon>Acidobacteriota</taxon>
        <taxon>Terriglobia</taxon>
        <taxon>Terriglobales</taxon>
        <taxon>Acidobacteriaceae</taxon>
        <taxon>Alloacidobacterium</taxon>
    </lineage>
</organism>
<dbReference type="CDD" id="cd06223">
    <property type="entry name" value="PRTases_typeI"/>
    <property type="match status" value="1"/>
</dbReference>
<dbReference type="Gene3D" id="3.40.50.2020">
    <property type="match status" value="1"/>
</dbReference>
<evidence type="ECO:0000313" key="2">
    <source>
        <dbReference type="EMBL" id="QNI32950.1"/>
    </source>
</evidence>
<evidence type="ECO:0000259" key="1">
    <source>
        <dbReference type="Pfam" id="PF00156"/>
    </source>
</evidence>
<protein>
    <submittedName>
        <fullName evidence="2">Phosphoribosyltransferase</fullName>
    </submittedName>
</protein>
<dbReference type="InterPro" id="IPR029057">
    <property type="entry name" value="PRTase-like"/>
</dbReference>
<evidence type="ECO:0000313" key="3">
    <source>
        <dbReference type="Proteomes" id="UP000515312"/>
    </source>
</evidence>
<dbReference type="SUPFAM" id="SSF53271">
    <property type="entry name" value="PRTase-like"/>
    <property type="match status" value="1"/>
</dbReference>
<name>A0A7G8BK80_9BACT</name>
<gene>
    <name evidence="2" type="ORF">H7849_02890</name>
</gene>
<dbReference type="AlphaFoldDB" id="A0A7G8BK80"/>
<dbReference type="Pfam" id="PF00156">
    <property type="entry name" value="Pribosyltran"/>
    <property type="match status" value="1"/>
</dbReference>
<keyword evidence="2" id="KW-0808">Transferase</keyword>
<sequence>MFQDRSEAGRLLAKKLASYADRSDAVVLGLPRGGVPVAFEIAREFHLPLDILLVRKLGVPGQSELAMGAIGTGGIRILDHVMIRQLGITENEVTSTIREEEEELQRREQIYKNYRGGLAMKDLSVIVVDDGIATGSSMLAAIQVLRSQQPAGIIVAVPVAPPHARTEIEAMTQEFVCLRVSEYFPAVGSFYRDFSQVDDQEVCRLLASSAQSFANRTVGPSS</sequence>
<keyword evidence="2" id="KW-0328">Glycosyltransferase</keyword>
<dbReference type="GO" id="GO:0016757">
    <property type="term" value="F:glycosyltransferase activity"/>
    <property type="evidence" value="ECO:0007669"/>
    <property type="project" value="UniProtKB-KW"/>
</dbReference>
<proteinExistence type="predicted"/>
<dbReference type="EMBL" id="CP060394">
    <property type="protein sequence ID" value="QNI32950.1"/>
    <property type="molecule type" value="Genomic_DNA"/>
</dbReference>